<protein>
    <submittedName>
        <fullName evidence="2">Uncharacterized protein</fullName>
    </submittedName>
</protein>
<evidence type="ECO:0000256" key="1">
    <source>
        <dbReference type="SAM" id="MobiDB-lite"/>
    </source>
</evidence>
<accession>A0A9W6PGY0</accession>
<reference evidence="2" key="1">
    <citation type="submission" date="2023-02" db="EMBL/GenBank/DDBJ databases">
        <title>Kitasatospora phosalacinea NBRC 14362.</title>
        <authorList>
            <person name="Ichikawa N."/>
            <person name="Sato H."/>
            <person name="Tonouchi N."/>
        </authorList>
    </citation>
    <scope>NUCLEOTIDE SEQUENCE</scope>
    <source>
        <strain evidence="2">NBRC 14362</strain>
    </source>
</reference>
<dbReference type="EMBL" id="BSRX01000013">
    <property type="protein sequence ID" value="GLW54661.1"/>
    <property type="molecule type" value="Genomic_DNA"/>
</dbReference>
<organism evidence="2 3">
    <name type="scientific">Kitasatospora phosalacinea</name>
    <dbReference type="NCBI Taxonomy" id="2065"/>
    <lineage>
        <taxon>Bacteria</taxon>
        <taxon>Bacillati</taxon>
        <taxon>Actinomycetota</taxon>
        <taxon>Actinomycetes</taxon>
        <taxon>Kitasatosporales</taxon>
        <taxon>Streptomycetaceae</taxon>
        <taxon>Kitasatospora</taxon>
    </lineage>
</organism>
<sequence>MVISGITQQVPYRETDWSNPMASGLVRTVSGRMPSAADEIAVSPAPASKSRLSLGDTVRYPWASPPPTSMSSGGTSHHFRHGGR</sequence>
<dbReference type="Proteomes" id="UP001165143">
    <property type="component" value="Unassembled WGS sequence"/>
</dbReference>
<gene>
    <name evidence="2" type="ORF">Kpho01_26720</name>
</gene>
<name>A0A9W6PGY0_9ACTN</name>
<comment type="caution">
    <text evidence="2">The sequence shown here is derived from an EMBL/GenBank/DDBJ whole genome shotgun (WGS) entry which is preliminary data.</text>
</comment>
<dbReference type="RefSeq" id="WP_033251982.1">
    <property type="nucleotide sequence ID" value="NZ_BSRX01000013.1"/>
</dbReference>
<evidence type="ECO:0000313" key="3">
    <source>
        <dbReference type="Proteomes" id="UP001165143"/>
    </source>
</evidence>
<dbReference type="AlphaFoldDB" id="A0A9W6PGY0"/>
<feature type="region of interest" description="Disordered" evidence="1">
    <location>
        <begin position="40"/>
        <end position="84"/>
    </location>
</feature>
<evidence type="ECO:0000313" key="2">
    <source>
        <dbReference type="EMBL" id="GLW54661.1"/>
    </source>
</evidence>
<proteinExistence type="predicted"/>